<comment type="catalytic activity">
    <reaction evidence="12">
        <text>(6R)-5,10-methylene-5,6,7,8-tetrahydrofolate + NADP(+) = (6R)-5,10-methenyltetrahydrofolate + NADPH</text>
        <dbReference type="Rhea" id="RHEA:22812"/>
        <dbReference type="ChEBI" id="CHEBI:15636"/>
        <dbReference type="ChEBI" id="CHEBI:57455"/>
        <dbReference type="ChEBI" id="CHEBI:57783"/>
        <dbReference type="ChEBI" id="CHEBI:58349"/>
        <dbReference type="EC" id="1.5.1.5"/>
    </reaction>
</comment>
<dbReference type="PATRIC" id="fig|518635.17.peg.1046"/>
<keyword evidence="10 12" id="KW-0486">Methionine biosynthesis</keyword>
<dbReference type="EMBL" id="ABYS02000008">
    <property type="protein sequence ID" value="EEP20867.1"/>
    <property type="molecule type" value="Genomic_DNA"/>
</dbReference>
<organism evidence="15 16">
    <name type="scientific">Bifidobacterium angulatum DSM 20098 = JCM 7096</name>
    <dbReference type="NCBI Taxonomy" id="518635"/>
    <lineage>
        <taxon>Bacteria</taxon>
        <taxon>Bacillati</taxon>
        <taxon>Actinomycetota</taxon>
        <taxon>Actinomycetes</taxon>
        <taxon>Bifidobacteriales</taxon>
        <taxon>Bifidobacteriaceae</taxon>
        <taxon>Bifidobacterium</taxon>
    </lineage>
</organism>
<dbReference type="GO" id="GO:0004488">
    <property type="term" value="F:methylenetetrahydrofolate dehydrogenase (NADP+) activity"/>
    <property type="evidence" value="ECO:0007669"/>
    <property type="project" value="UniProtKB-UniRule"/>
</dbReference>
<dbReference type="GO" id="GO:0000105">
    <property type="term" value="P:L-histidine biosynthetic process"/>
    <property type="evidence" value="ECO:0007669"/>
    <property type="project" value="UniProtKB-KW"/>
</dbReference>
<keyword evidence="9 12" id="KW-0368">Histidine biosynthesis</keyword>
<dbReference type="HAMAP" id="MF_01576">
    <property type="entry name" value="THF_DHG_CYH"/>
    <property type="match status" value="1"/>
</dbReference>
<comment type="subunit">
    <text evidence="2 12">Homodimer.</text>
</comment>
<dbReference type="GO" id="GO:0006164">
    <property type="term" value="P:purine nucleotide biosynthetic process"/>
    <property type="evidence" value="ECO:0007669"/>
    <property type="project" value="UniProtKB-KW"/>
</dbReference>
<keyword evidence="5 12" id="KW-0658">Purine biosynthesis</keyword>
<keyword evidence="7 12" id="KW-0521">NADP</keyword>
<dbReference type="GO" id="GO:0005829">
    <property type="term" value="C:cytosol"/>
    <property type="evidence" value="ECO:0007669"/>
    <property type="project" value="TreeGrafter"/>
</dbReference>
<comment type="similarity">
    <text evidence="12">Belongs to the tetrahydrofolate dehydrogenase/cyclohydrolase family.</text>
</comment>
<dbReference type="EC" id="1.5.1.5" evidence="12"/>
<evidence type="ECO:0000256" key="7">
    <source>
        <dbReference type="ARBA" id="ARBA00022857"/>
    </source>
</evidence>
<comment type="catalytic activity">
    <reaction evidence="12">
        <text>(6R)-5,10-methenyltetrahydrofolate + H2O = (6R)-10-formyltetrahydrofolate + H(+)</text>
        <dbReference type="Rhea" id="RHEA:23700"/>
        <dbReference type="ChEBI" id="CHEBI:15377"/>
        <dbReference type="ChEBI" id="CHEBI:15378"/>
        <dbReference type="ChEBI" id="CHEBI:57455"/>
        <dbReference type="ChEBI" id="CHEBI:195366"/>
        <dbReference type="EC" id="3.5.4.9"/>
    </reaction>
</comment>
<dbReference type="Pfam" id="PF02882">
    <property type="entry name" value="THF_DHG_CYH_C"/>
    <property type="match status" value="1"/>
</dbReference>
<comment type="caution">
    <text evidence="12">Lacks conserved residue(s) required for the propagation of feature annotation.</text>
</comment>
<evidence type="ECO:0000256" key="4">
    <source>
        <dbReference type="ARBA" id="ARBA00022605"/>
    </source>
</evidence>
<evidence type="ECO:0000259" key="13">
    <source>
        <dbReference type="Pfam" id="PF00763"/>
    </source>
</evidence>
<feature type="domain" description="Tetrahydrofolate dehydrogenase/cyclohydrolase catalytic" evidence="13">
    <location>
        <begin position="5"/>
        <end position="119"/>
    </location>
</feature>
<comment type="caution">
    <text evidence="15">The sequence shown here is derived from an EMBL/GenBank/DDBJ whole genome shotgun (WGS) entry which is preliminary data.</text>
</comment>
<evidence type="ECO:0000256" key="12">
    <source>
        <dbReference type="HAMAP-Rule" id="MF_01576"/>
    </source>
</evidence>
<accession>C4FFM5</accession>
<comment type="pathway">
    <text evidence="1 12">One-carbon metabolism; tetrahydrofolate interconversion.</text>
</comment>
<evidence type="ECO:0000313" key="15">
    <source>
        <dbReference type="EMBL" id="EEP20867.1"/>
    </source>
</evidence>
<feature type="domain" description="Tetrahydrofolate dehydrogenase/cyclohydrolase NAD(P)-binding" evidence="14">
    <location>
        <begin position="142"/>
        <end position="289"/>
    </location>
</feature>
<feature type="binding site" evidence="12">
    <location>
        <begin position="168"/>
        <end position="170"/>
    </location>
    <ligand>
        <name>NADP(+)</name>
        <dbReference type="ChEBI" id="CHEBI:58349"/>
    </ligand>
</feature>
<evidence type="ECO:0000256" key="6">
    <source>
        <dbReference type="ARBA" id="ARBA00022801"/>
    </source>
</evidence>
<dbReference type="PANTHER" id="PTHR48099:SF5">
    <property type="entry name" value="C-1-TETRAHYDROFOLATE SYNTHASE, CYTOPLASMIC"/>
    <property type="match status" value="1"/>
</dbReference>
<dbReference type="Pfam" id="PF00763">
    <property type="entry name" value="THF_DHG_CYH"/>
    <property type="match status" value="1"/>
</dbReference>
<comment type="function">
    <text evidence="12">Catalyzes the oxidation of 5,10-methylenetetrahydrofolate to 5,10-methenyltetrahydrofolate and then the hydrolysis of 5,10-methenyltetrahydrofolate to 10-formyltetrahydrofolate.</text>
</comment>
<dbReference type="InterPro" id="IPR000672">
    <property type="entry name" value="THF_DH/CycHdrlase"/>
</dbReference>
<evidence type="ECO:0000256" key="5">
    <source>
        <dbReference type="ARBA" id="ARBA00022755"/>
    </source>
</evidence>
<dbReference type="GeneID" id="42865351"/>
<dbReference type="eggNOG" id="COG0190">
    <property type="taxonomic scope" value="Bacteria"/>
</dbReference>
<dbReference type="InterPro" id="IPR046346">
    <property type="entry name" value="Aminoacid_DH-like_N_sf"/>
</dbReference>
<dbReference type="InterPro" id="IPR036291">
    <property type="entry name" value="NAD(P)-bd_dom_sf"/>
</dbReference>
<dbReference type="KEGG" id="bang:BBAG_1012"/>
<evidence type="ECO:0000256" key="2">
    <source>
        <dbReference type="ARBA" id="ARBA00011738"/>
    </source>
</evidence>
<dbReference type="Gene3D" id="3.40.50.720">
    <property type="entry name" value="NAD(P)-binding Rossmann-like Domain"/>
    <property type="match status" value="1"/>
</dbReference>
<dbReference type="GO" id="GO:0035999">
    <property type="term" value="P:tetrahydrofolate interconversion"/>
    <property type="evidence" value="ECO:0007669"/>
    <property type="project" value="UniProtKB-UniRule"/>
</dbReference>
<keyword evidence="3 12" id="KW-0554">One-carbon metabolism</keyword>
<reference evidence="15" key="1">
    <citation type="submission" date="2009-04" db="EMBL/GenBank/DDBJ databases">
        <authorList>
            <person name="Weinstock G."/>
            <person name="Sodergren E."/>
            <person name="Clifton S."/>
            <person name="Fulton L."/>
            <person name="Fulton B."/>
            <person name="Courtney L."/>
            <person name="Fronick C."/>
            <person name="Harrison M."/>
            <person name="Strong C."/>
            <person name="Farmer C."/>
            <person name="Delahaunty K."/>
            <person name="Markovic C."/>
            <person name="Hall O."/>
            <person name="Minx P."/>
            <person name="Tomlinson C."/>
            <person name="Mitreva M."/>
            <person name="Nelson J."/>
            <person name="Hou S."/>
            <person name="Wollam A."/>
            <person name="Pepin K.H."/>
            <person name="Johnson M."/>
            <person name="Bhonagiri V."/>
            <person name="Nash W.E."/>
            <person name="Warren W."/>
            <person name="Chinwalla A."/>
            <person name="Mardis E.R."/>
            <person name="Wilson R.K."/>
        </authorList>
    </citation>
    <scope>NUCLEOTIDE SEQUENCE [LARGE SCALE GENOMIC DNA]</scope>
    <source>
        <strain evidence="15">DSM 20098</strain>
    </source>
</reference>
<keyword evidence="11 12" id="KW-0511">Multifunctional enzyme</keyword>
<evidence type="ECO:0000256" key="10">
    <source>
        <dbReference type="ARBA" id="ARBA00023167"/>
    </source>
</evidence>
<feature type="binding site" evidence="12">
    <location>
        <position position="236"/>
    </location>
    <ligand>
        <name>NADP(+)</name>
        <dbReference type="ChEBI" id="CHEBI:58349"/>
    </ligand>
</feature>
<keyword evidence="8 12" id="KW-0560">Oxidoreductase</keyword>
<dbReference type="InterPro" id="IPR020631">
    <property type="entry name" value="THF_DH/CycHdrlase_NAD-bd_dom"/>
</dbReference>
<evidence type="ECO:0000256" key="9">
    <source>
        <dbReference type="ARBA" id="ARBA00023102"/>
    </source>
</evidence>
<dbReference type="EC" id="3.5.4.9" evidence="12"/>
<dbReference type="UniPathway" id="UPA00193"/>
<evidence type="ECO:0000256" key="11">
    <source>
        <dbReference type="ARBA" id="ARBA00023268"/>
    </source>
</evidence>
<dbReference type="STRING" id="1683.Bang102_007345"/>
<name>C4FFM5_9BIFI</name>
<keyword evidence="6 12" id="KW-0378">Hydrolase</keyword>
<dbReference type="Proteomes" id="UP000006408">
    <property type="component" value="Unassembled WGS sequence"/>
</dbReference>
<dbReference type="CDD" id="cd01080">
    <property type="entry name" value="NAD_bind_m-THF_DH_Cyclohyd"/>
    <property type="match status" value="1"/>
</dbReference>
<dbReference type="PANTHER" id="PTHR48099">
    <property type="entry name" value="C-1-TETRAHYDROFOLATE SYNTHASE, CYTOPLASMIC-RELATED"/>
    <property type="match status" value="1"/>
</dbReference>
<dbReference type="InterPro" id="IPR020630">
    <property type="entry name" value="THF_DH/CycHdrlase_cat_dom"/>
</dbReference>
<keyword evidence="4 12" id="KW-0028">Amino-acid biosynthesis</keyword>
<gene>
    <name evidence="12 15" type="primary">folD</name>
    <name evidence="15" type="ORF">BIFANG_03139</name>
</gene>
<evidence type="ECO:0000313" key="16">
    <source>
        <dbReference type="Proteomes" id="UP000006408"/>
    </source>
</evidence>
<evidence type="ECO:0000256" key="1">
    <source>
        <dbReference type="ARBA" id="ARBA00004777"/>
    </source>
</evidence>
<dbReference type="FunFam" id="3.40.50.10860:FF:000005">
    <property type="entry name" value="C-1-tetrahydrofolate synthase, cytoplasmic, putative"/>
    <property type="match status" value="1"/>
</dbReference>
<dbReference type="SUPFAM" id="SSF53223">
    <property type="entry name" value="Aminoacid dehydrogenase-like, N-terminal domain"/>
    <property type="match status" value="1"/>
</dbReference>
<evidence type="ECO:0000256" key="8">
    <source>
        <dbReference type="ARBA" id="ARBA00023002"/>
    </source>
</evidence>
<dbReference type="Gene3D" id="3.40.50.10860">
    <property type="entry name" value="Leucine Dehydrogenase, chain A, domain 1"/>
    <property type="match status" value="1"/>
</dbReference>
<dbReference type="HOGENOM" id="CLU_034045_3_0_11"/>
<evidence type="ECO:0000256" key="3">
    <source>
        <dbReference type="ARBA" id="ARBA00022563"/>
    </source>
</evidence>
<evidence type="ECO:0000259" key="14">
    <source>
        <dbReference type="Pfam" id="PF02882"/>
    </source>
</evidence>
<proteinExistence type="inferred from homology"/>
<dbReference type="NCBIfam" id="NF010789">
    <property type="entry name" value="PRK14193.1"/>
    <property type="match status" value="1"/>
</dbReference>
<protein>
    <recommendedName>
        <fullName evidence="12">Bifunctional protein FolD</fullName>
    </recommendedName>
    <domain>
        <recommendedName>
            <fullName evidence="12">Methylenetetrahydrofolate dehydrogenase</fullName>
            <ecNumber evidence="12">1.5.1.5</ecNumber>
        </recommendedName>
    </domain>
    <domain>
        <recommendedName>
            <fullName evidence="12">Methenyltetrahydrofolate cyclohydrolase</fullName>
            <ecNumber evidence="12">3.5.4.9</ecNumber>
        </recommendedName>
    </domain>
</protein>
<dbReference type="PRINTS" id="PR00085">
    <property type="entry name" value="THFDHDRGNASE"/>
</dbReference>
<dbReference type="SUPFAM" id="SSF51735">
    <property type="entry name" value="NAD(P)-binding Rossmann-fold domains"/>
    <property type="match status" value="1"/>
</dbReference>
<dbReference type="GO" id="GO:0004477">
    <property type="term" value="F:methenyltetrahydrofolate cyclohydrolase activity"/>
    <property type="evidence" value="ECO:0007669"/>
    <property type="project" value="UniProtKB-UniRule"/>
</dbReference>
<dbReference type="RefSeq" id="WP_003826760.1">
    <property type="nucleotide sequence ID" value="NZ_AP012322.1"/>
</dbReference>
<dbReference type="AlphaFoldDB" id="C4FFM5"/>
<dbReference type="GO" id="GO:0009086">
    <property type="term" value="P:methionine biosynthetic process"/>
    <property type="evidence" value="ECO:0007669"/>
    <property type="project" value="UniProtKB-KW"/>
</dbReference>
<sequence length="295" mass="31487">MSIKLDGKAVSARIKEDLRERVARLKEQGVVPGLGTLLVGSDPGSVKYVAGKHADCEEVGIRSIKRELPENATFEQIAQAVRELNDDPECTGFIVQMPLPKGVDSNAIIGMIDPAKDADGMHPYNLGELVLHVRGDVITPMPCTPRGIIELLKAYGIDLNGKEVCVLGRGITVGRTIGLLLASRGVNATVTLCHTGTKDVRDHMRRADVIVAAMGVAGFVKPEDVKEGAVLVDVGVSRVFDEEAGRYRIKGDIDKDCRERCGAYTPNPGGVGPMTRAMLLANVVEAAERGLPAGM</sequence>
<keyword evidence="16" id="KW-1185">Reference proteome</keyword>